<feature type="domain" description="SUF system FeS cluster assembly SufBD N-terminal" evidence="3">
    <location>
        <begin position="34"/>
        <end position="66"/>
    </location>
</feature>
<dbReference type="InterPro" id="IPR045595">
    <property type="entry name" value="SufBD_N"/>
</dbReference>
<dbReference type="Pfam" id="PF01458">
    <property type="entry name" value="SUFBD_core"/>
    <property type="match status" value="1"/>
</dbReference>
<comment type="similarity">
    <text evidence="1">Belongs to the iron-sulfur cluster assembly SufBD family.</text>
</comment>
<evidence type="ECO:0000259" key="2">
    <source>
        <dbReference type="Pfam" id="PF01458"/>
    </source>
</evidence>
<feature type="domain" description="SUF system FeS cluster assembly SufBD core" evidence="2">
    <location>
        <begin position="178"/>
        <end position="403"/>
    </location>
</feature>
<dbReference type="AlphaFoldDB" id="A0A4R3MG81"/>
<dbReference type="SUPFAM" id="SSF101960">
    <property type="entry name" value="Stabilizer of iron transporter SufD"/>
    <property type="match status" value="1"/>
</dbReference>
<sequence>MNIGVRNVQTPAELAAAEQFERLCASLPGGAAASAARSEAIARFAASGLPHRRLEDWKYTDLRTLLRELPEPATPSPAQVEPEVLGAIDAWRIVIVDGGAPVLPQELAAAGVTVRALSESLESQPELVSAWPAHSQTPILDLNTAFVRSGLVLDIPDGVILDRPVHLACVATVPAPAAIYLRNRIRVGKAASAIVVETYEGPDAIAYLVNTASRLSVADEGRLVWGKVQADGDAAVHLATAAADVGAGARLVCAPFTVGAAVSRNQIAVTFVGAQASADIAGVQLLGGRQHGDTTLFVDHALPGSASRELFKTVLDGRARGVFQGMILVRPVAQKTDGRMMSQALMLSDDAEMDNKPELEIYADDVQCGHGATAGRIDEDLLFYLRARGIPEVQAKALLIEAFVSEAIDVIGDDAICAALSEMAHAWVADRTPAGES</sequence>
<dbReference type="GO" id="GO:0016226">
    <property type="term" value="P:iron-sulfur cluster assembly"/>
    <property type="evidence" value="ECO:0007669"/>
    <property type="project" value="InterPro"/>
</dbReference>
<proteinExistence type="inferred from homology"/>
<dbReference type="OrthoDB" id="9768262at2"/>
<protein>
    <submittedName>
        <fullName evidence="4">Iron-regulated ABC transporter permease protein SufD</fullName>
    </submittedName>
</protein>
<dbReference type="InterPro" id="IPR000825">
    <property type="entry name" value="SUF_FeS_clus_asmbl_SufBD_core"/>
</dbReference>
<dbReference type="Proteomes" id="UP000295678">
    <property type="component" value="Unassembled WGS sequence"/>
</dbReference>
<reference evidence="4 5" key="1">
    <citation type="submission" date="2019-03" db="EMBL/GenBank/DDBJ databases">
        <title>Genomic Encyclopedia of Type Strains, Phase IV (KMG-IV): sequencing the most valuable type-strain genomes for metagenomic binning, comparative biology and taxonomic classification.</title>
        <authorList>
            <person name="Goeker M."/>
        </authorList>
    </citation>
    <scope>NUCLEOTIDE SEQUENCE [LARGE SCALE GENOMIC DNA]</scope>
    <source>
        <strain evidence="4 5">DSM 19345</strain>
    </source>
</reference>
<evidence type="ECO:0000259" key="3">
    <source>
        <dbReference type="Pfam" id="PF19295"/>
    </source>
</evidence>
<dbReference type="EMBL" id="SMAK01000004">
    <property type="protein sequence ID" value="TCT11307.1"/>
    <property type="molecule type" value="Genomic_DNA"/>
</dbReference>
<evidence type="ECO:0000313" key="5">
    <source>
        <dbReference type="Proteomes" id="UP000295678"/>
    </source>
</evidence>
<dbReference type="InterPro" id="IPR011542">
    <property type="entry name" value="SUF_FeS_clus_asmbl_SufD"/>
</dbReference>
<organism evidence="4 5">
    <name type="scientific">Tepidamorphus gemmatus</name>
    <dbReference type="NCBI Taxonomy" id="747076"/>
    <lineage>
        <taxon>Bacteria</taxon>
        <taxon>Pseudomonadati</taxon>
        <taxon>Pseudomonadota</taxon>
        <taxon>Alphaproteobacteria</taxon>
        <taxon>Hyphomicrobiales</taxon>
        <taxon>Tepidamorphaceae</taxon>
        <taxon>Tepidamorphus</taxon>
    </lineage>
</organism>
<dbReference type="Pfam" id="PF19295">
    <property type="entry name" value="SufBD_N"/>
    <property type="match status" value="2"/>
</dbReference>
<name>A0A4R3MG81_9HYPH</name>
<dbReference type="PANTHER" id="PTHR43575:SF1">
    <property type="entry name" value="PROTEIN ABCI7, CHLOROPLASTIC"/>
    <property type="match status" value="1"/>
</dbReference>
<dbReference type="InterPro" id="IPR037284">
    <property type="entry name" value="SUF_FeS_clus_asmbl_SufBD_sf"/>
</dbReference>
<keyword evidence="5" id="KW-1185">Reference proteome</keyword>
<dbReference type="InterPro" id="IPR055346">
    <property type="entry name" value="Fe-S_cluster_assembly_SufBD"/>
</dbReference>
<dbReference type="RefSeq" id="WP_132806076.1">
    <property type="nucleotide sequence ID" value="NZ_SMAK01000004.1"/>
</dbReference>
<dbReference type="NCBIfam" id="TIGR01981">
    <property type="entry name" value="sufD"/>
    <property type="match status" value="1"/>
</dbReference>
<feature type="domain" description="SUF system FeS cluster assembly SufBD N-terminal" evidence="3">
    <location>
        <begin position="106"/>
        <end position="166"/>
    </location>
</feature>
<dbReference type="PANTHER" id="PTHR43575">
    <property type="entry name" value="PROTEIN ABCI7, CHLOROPLASTIC"/>
    <property type="match status" value="1"/>
</dbReference>
<accession>A0A4R3MG81</accession>
<gene>
    <name evidence="4" type="ORF">EDC22_10464</name>
</gene>
<evidence type="ECO:0000313" key="4">
    <source>
        <dbReference type="EMBL" id="TCT11307.1"/>
    </source>
</evidence>
<evidence type="ECO:0000256" key="1">
    <source>
        <dbReference type="ARBA" id="ARBA00043967"/>
    </source>
</evidence>
<comment type="caution">
    <text evidence="4">The sequence shown here is derived from an EMBL/GenBank/DDBJ whole genome shotgun (WGS) entry which is preliminary data.</text>
</comment>